<sequence>MPTFDEDVTIERHDLILDDAAGNETARLDRTGNLSIHGEADGRRTEVLKFRAGTARLTVGAPGVPFEVDVPGPGGGVGWLPGRPGSVHVMGDGEDETILLRGSDATVHAGVEGNGGHVVVRDGAGTDVFHLNSDNATLYVGADGSGGDVVVNDTNGRAAFHLNGQSATLDVGTIGNEGEIVVRHGHGGGSIVLNGDDATVTVGGADRAGRFFLRDVDDNATVWASATDATLTVGAVDKEGDLRVRDLGGRDVFYMNGGSATLTVGGEGNAGDIQVRDDTGADRILLDGSAGDIKLMGADVAEDFDTAAPVAPGAVVVAVGPDRVAPAAAALDRRVVGVASGAGDFQPALRLASRPGGQRVPVAIAGRVYCRADAGHGPIGIGDLLTTSTTEGHAMRADDPVKAIGAIIGKALAPLDTGTGLIPVLLMLG</sequence>
<name>A0A8J4DZA8_9ACTN</name>
<organism evidence="1 2">
    <name type="scientific">Virgisporangium aurantiacum</name>
    <dbReference type="NCBI Taxonomy" id="175570"/>
    <lineage>
        <taxon>Bacteria</taxon>
        <taxon>Bacillati</taxon>
        <taxon>Actinomycetota</taxon>
        <taxon>Actinomycetes</taxon>
        <taxon>Micromonosporales</taxon>
        <taxon>Micromonosporaceae</taxon>
        <taxon>Virgisporangium</taxon>
    </lineage>
</organism>
<keyword evidence="2" id="KW-1185">Reference proteome</keyword>
<protein>
    <submittedName>
        <fullName evidence="1">Uncharacterized protein</fullName>
    </submittedName>
</protein>
<dbReference type="RefSeq" id="WP_203992465.1">
    <property type="nucleotide sequence ID" value="NZ_BOPG01000019.1"/>
</dbReference>
<reference evidence="1" key="1">
    <citation type="submission" date="2021-01" db="EMBL/GenBank/DDBJ databases">
        <title>Whole genome shotgun sequence of Virgisporangium aurantiacum NBRC 16421.</title>
        <authorList>
            <person name="Komaki H."/>
            <person name="Tamura T."/>
        </authorList>
    </citation>
    <scope>NUCLEOTIDE SEQUENCE</scope>
    <source>
        <strain evidence="1">NBRC 16421</strain>
    </source>
</reference>
<evidence type="ECO:0000313" key="1">
    <source>
        <dbReference type="EMBL" id="GIJ55526.1"/>
    </source>
</evidence>
<dbReference type="AlphaFoldDB" id="A0A8J4DZA8"/>
<accession>A0A8J4DZA8</accession>
<comment type="caution">
    <text evidence="1">The sequence shown here is derived from an EMBL/GenBank/DDBJ whole genome shotgun (WGS) entry which is preliminary data.</text>
</comment>
<dbReference type="EMBL" id="BOPG01000019">
    <property type="protein sequence ID" value="GIJ55526.1"/>
    <property type="molecule type" value="Genomic_DNA"/>
</dbReference>
<dbReference type="Proteomes" id="UP000612585">
    <property type="component" value="Unassembled WGS sequence"/>
</dbReference>
<gene>
    <name evidence="1" type="ORF">Vau01_030420</name>
</gene>
<evidence type="ECO:0000313" key="2">
    <source>
        <dbReference type="Proteomes" id="UP000612585"/>
    </source>
</evidence>
<proteinExistence type="predicted"/>